<dbReference type="InterPro" id="IPR045851">
    <property type="entry name" value="AMP-bd_C_sf"/>
</dbReference>
<dbReference type="PANTHER" id="PTHR43272">
    <property type="entry name" value="LONG-CHAIN-FATTY-ACID--COA LIGASE"/>
    <property type="match status" value="1"/>
</dbReference>
<dbReference type="InterPro" id="IPR020845">
    <property type="entry name" value="AMP-binding_CS"/>
</dbReference>
<dbReference type="GO" id="GO:0004467">
    <property type="term" value="F:long-chain fatty acid-CoA ligase activity"/>
    <property type="evidence" value="ECO:0007669"/>
    <property type="project" value="UniProtKB-EC"/>
</dbReference>
<accession>A0A0P1BLZ8</accession>
<dbReference type="AlphaFoldDB" id="A0A0P1BLZ8"/>
<organism evidence="7 8">
    <name type="scientific">Ceraceosorus bombacis</name>
    <dbReference type="NCBI Taxonomy" id="401625"/>
    <lineage>
        <taxon>Eukaryota</taxon>
        <taxon>Fungi</taxon>
        <taxon>Dikarya</taxon>
        <taxon>Basidiomycota</taxon>
        <taxon>Ustilaginomycotina</taxon>
        <taxon>Exobasidiomycetes</taxon>
        <taxon>Ceraceosorales</taxon>
        <taxon>Ceraceosoraceae</taxon>
        <taxon>Ceraceosorus</taxon>
    </lineage>
</organism>
<keyword evidence="4" id="KW-0067">ATP-binding</keyword>
<dbReference type="GO" id="GO:0005811">
    <property type="term" value="C:lipid droplet"/>
    <property type="evidence" value="ECO:0007669"/>
    <property type="project" value="TreeGrafter"/>
</dbReference>
<evidence type="ECO:0000313" key="7">
    <source>
        <dbReference type="EMBL" id="CEH16913.1"/>
    </source>
</evidence>
<evidence type="ECO:0000256" key="1">
    <source>
        <dbReference type="ARBA" id="ARBA00006432"/>
    </source>
</evidence>
<reference evidence="7 8" key="1">
    <citation type="submission" date="2014-09" db="EMBL/GenBank/DDBJ databases">
        <authorList>
            <person name="Magalhaes I.L.F."/>
            <person name="Oliveira U."/>
            <person name="Santos F.R."/>
            <person name="Vidigal T.H.D.A."/>
            <person name="Brescovit A.D."/>
            <person name="Santos A.J."/>
        </authorList>
    </citation>
    <scope>NUCLEOTIDE SEQUENCE [LARGE SCALE GENOMIC DNA]</scope>
</reference>
<proteinExistence type="inferred from homology"/>
<feature type="domain" description="AMP-dependent synthetase/ligase" evidence="6">
    <location>
        <begin position="98"/>
        <end position="504"/>
    </location>
</feature>
<dbReference type="GO" id="GO:0005524">
    <property type="term" value="F:ATP binding"/>
    <property type="evidence" value="ECO:0007669"/>
    <property type="project" value="UniProtKB-KW"/>
</dbReference>
<dbReference type="Pfam" id="PF00501">
    <property type="entry name" value="AMP-binding"/>
    <property type="match status" value="1"/>
</dbReference>
<sequence>MAPVPGSVEIGGAPPAGETKVRRAFCSPDKLVERPTGNDGKINTMSDILQFIVGKYTNKPCMGYRELIKIHNEEKEVTKKVDGKEVKEKKTWQLQELSDYKYITYTEFNERVQNAASGLAHLGLSTSTRFNIYGSTSLDWQNLAHSCFAQNIPFCTAYDTLGPEGLQHSLAEPDVVGIFTNPHLVKTLISVLDETPTVKYVVYNGELEESLLSQLREKLQSREGSRVLSLDELKAEGKANPAKPNPPKAEDVACIMYTSGSTGKPKGVILTHGNLVAACGSVELLLGPHLRPTDTFLAYLPLAHILEFIVECSLMYVGLTMGYGGVKTLTPAGTKNCLGDIACFKPSVLVGVPTVWETIRKGINTKVNAGPTVAKYAFRGAMTWKKNKIPLLSSASEIVFNKVRAQTGGRLRVALSGGAAISKETQEFLDLALMQLLQGYGMTESCGMCTIGTPVYNAYRTVGVPSPAIEIKLVDVPDAGYHATNSPPQGEVWIRGPAVTKGYFKRDEVTKETITEDGWLKTGDVGQWNEDGTLSIIDRKKNLVKLSGGEYVALEKLESVYKSCDVVQNICVHADSNNSKPMAIVFPREDGLKQFTSKSLEEAAEDEDVANQVLKSLNEVGKKGGLRGQEILDVVVLVPEDLPMTAAQKLERGKAVKKYEDKVKKVYS</sequence>
<evidence type="ECO:0000256" key="3">
    <source>
        <dbReference type="ARBA" id="ARBA00022741"/>
    </source>
</evidence>
<dbReference type="GO" id="GO:0005886">
    <property type="term" value="C:plasma membrane"/>
    <property type="evidence" value="ECO:0007669"/>
    <property type="project" value="TreeGrafter"/>
</dbReference>
<dbReference type="Gene3D" id="3.30.300.30">
    <property type="match status" value="1"/>
</dbReference>
<dbReference type="STRING" id="401625.A0A0P1BLZ8"/>
<comment type="similarity">
    <text evidence="1">Belongs to the ATP-dependent AMP-binding enzyme family.</text>
</comment>
<keyword evidence="2 7" id="KW-0436">Ligase</keyword>
<dbReference type="InterPro" id="IPR000873">
    <property type="entry name" value="AMP-dep_synth/lig_dom"/>
</dbReference>
<dbReference type="OrthoDB" id="1700726at2759"/>
<dbReference type="SUPFAM" id="SSF56801">
    <property type="entry name" value="Acetyl-CoA synthetase-like"/>
    <property type="match status" value="1"/>
</dbReference>
<dbReference type="GO" id="GO:0005783">
    <property type="term" value="C:endoplasmic reticulum"/>
    <property type="evidence" value="ECO:0007669"/>
    <property type="project" value="TreeGrafter"/>
</dbReference>
<dbReference type="GO" id="GO:0035336">
    <property type="term" value="P:long-chain fatty-acyl-CoA metabolic process"/>
    <property type="evidence" value="ECO:0007669"/>
    <property type="project" value="TreeGrafter"/>
</dbReference>
<evidence type="ECO:0000313" key="8">
    <source>
        <dbReference type="Proteomes" id="UP000054845"/>
    </source>
</evidence>
<protein>
    <submittedName>
        <fullName evidence="7">Long-chain-fatty-acid--ligase</fullName>
    </submittedName>
</protein>
<evidence type="ECO:0000256" key="2">
    <source>
        <dbReference type="ARBA" id="ARBA00022598"/>
    </source>
</evidence>
<dbReference type="Gene3D" id="3.40.50.12780">
    <property type="entry name" value="N-terminal domain of ligase-like"/>
    <property type="match status" value="1"/>
</dbReference>
<evidence type="ECO:0000256" key="5">
    <source>
        <dbReference type="ARBA" id="ARBA00024484"/>
    </source>
</evidence>
<keyword evidence="3" id="KW-0547">Nucleotide-binding</keyword>
<dbReference type="PANTHER" id="PTHR43272:SF83">
    <property type="entry name" value="ACYL-COA SYNTHETASE LONG-CHAIN, ISOFORM J"/>
    <property type="match status" value="1"/>
</dbReference>
<dbReference type="Proteomes" id="UP000054845">
    <property type="component" value="Unassembled WGS sequence"/>
</dbReference>
<name>A0A0P1BLZ8_9BASI</name>
<keyword evidence="8" id="KW-1185">Reference proteome</keyword>
<dbReference type="InterPro" id="IPR042099">
    <property type="entry name" value="ANL_N_sf"/>
</dbReference>
<dbReference type="EMBL" id="CCYA01000253">
    <property type="protein sequence ID" value="CEH16913.1"/>
    <property type="molecule type" value="Genomic_DNA"/>
</dbReference>
<dbReference type="PROSITE" id="PS00455">
    <property type="entry name" value="AMP_BINDING"/>
    <property type="match status" value="1"/>
</dbReference>
<evidence type="ECO:0000256" key="4">
    <source>
        <dbReference type="ARBA" id="ARBA00022840"/>
    </source>
</evidence>
<comment type="catalytic activity">
    <reaction evidence="5">
        <text>a long-chain fatty acid + ATP + CoA = a long-chain fatty acyl-CoA + AMP + diphosphate</text>
        <dbReference type="Rhea" id="RHEA:15421"/>
        <dbReference type="ChEBI" id="CHEBI:30616"/>
        <dbReference type="ChEBI" id="CHEBI:33019"/>
        <dbReference type="ChEBI" id="CHEBI:57287"/>
        <dbReference type="ChEBI" id="CHEBI:57560"/>
        <dbReference type="ChEBI" id="CHEBI:83139"/>
        <dbReference type="ChEBI" id="CHEBI:456215"/>
        <dbReference type="EC" id="6.2.1.3"/>
    </reaction>
    <physiologicalReaction direction="left-to-right" evidence="5">
        <dbReference type="Rhea" id="RHEA:15422"/>
    </physiologicalReaction>
</comment>
<evidence type="ECO:0000259" key="6">
    <source>
        <dbReference type="Pfam" id="PF00501"/>
    </source>
</evidence>